<dbReference type="EMBL" id="CP034015">
    <property type="protein sequence ID" value="AZG73265.1"/>
    <property type="molecule type" value="Genomic_DNA"/>
</dbReference>
<gene>
    <name evidence="1" type="ORF">EGC82_11100</name>
</gene>
<sequence length="244" mass="28103">MPNHVLLNNQEHQHIKINNQRNERLGDSTWYAPTFVAEFKTVQAHYPIMFQKDPQTGQFCPVVLFGFKHDENLFLSAGQWNASYIPVSIRRLPFYIGFQQKNDNGVAVKERVITIDMDSPRVNTEHGQSLFLPFGGHTDYLDSIANMLEALHHGMQQNGEFVSLLLKHDLLEPITLDIELNDESKHQLIGFYSIDEDKLAQLSHDAMFELHQARFLEPLYMIVASQAQIRKLVEFKNQQLAQAS</sequence>
<evidence type="ECO:0000313" key="2">
    <source>
        <dbReference type="Proteomes" id="UP000278035"/>
    </source>
</evidence>
<dbReference type="OrthoDB" id="8888710at2"/>
<dbReference type="InterPro" id="IPR010836">
    <property type="entry name" value="SapC"/>
</dbReference>
<accession>A0A3G8LVU0</accession>
<name>A0A3G8LVU0_9GAMM</name>
<dbReference type="RefSeq" id="WP_124730822.1">
    <property type="nucleotide sequence ID" value="NZ_CBCSKC010000039.1"/>
</dbReference>
<dbReference type="AlphaFoldDB" id="A0A3G8LVU0"/>
<organism evidence="1 2">
    <name type="scientific">Shewanella livingstonensis</name>
    <dbReference type="NCBI Taxonomy" id="150120"/>
    <lineage>
        <taxon>Bacteria</taxon>
        <taxon>Pseudomonadati</taxon>
        <taxon>Pseudomonadota</taxon>
        <taxon>Gammaproteobacteria</taxon>
        <taxon>Alteromonadales</taxon>
        <taxon>Shewanellaceae</taxon>
        <taxon>Shewanella</taxon>
    </lineage>
</organism>
<dbReference type="Pfam" id="PF07277">
    <property type="entry name" value="SapC"/>
    <property type="match status" value="1"/>
</dbReference>
<protein>
    <submittedName>
        <fullName evidence="1">Multidrug transporter</fullName>
    </submittedName>
</protein>
<dbReference type="Proteomes" id="UP000278035">
    <property type="component" value="Chromosome"/>
</dbReference>
<keyword evidence="2" id="KW-1185">Reference proteome</keyword>
<proteinExistence type="predicted"/>
<dbReference type="KEGG" id="slj:EGC82_11100"/>
<reference evidence="2" key="1">
    <citation type="submission" date="2018-11" db="EMBL/GenBank/DDBJ databases">
        <title>Shewanella sp. M2.</title>
        <authorList>
            <person name="Hwang Y.J."/>
            <person name="Hwang C.Y."/>
        </authorList>
    </citation>
    <scope>NUCLEOTIDE SEQUENCE [LARGE SCALE GENOMIC DNA]</scope>
    <source>
        <strain evidence="2">LMG 19866</strain>
    </source>
</reference>
<evidence type="ECO:0000313" key="1">
    <source>
        <dbReference type="EMBL" id="AZG73265.1"/>
    </source>
</evidence>